<comment type="caution">
    <text evidence="1">The sequence shown here is derived from an EMBL/GenBank/DDBJ whole genome shotgun (WGS) entry which is preliminary data.</text>
</comment>
<sequence>MKFEQTEYSEVGTNPLAELKSVKNKFLHTGIRTENQLLMACQRVLSDSSPIYVRSLSVPYPFPKRRGIPGEALENRLEWGEDSLESTQKIVGIPYQLF</sequence>
<gene>
    <name evidence="1" type="ORF">EZS27_011819</name>
</gene>
<dbReference type="EMBL" id="SNRY01000469">
    <property type="protein sequence ID" value="KAA6340320.1"/>
    <property type="molecule type" value="Genomic_DNA"/>
</dbReference>
<organism evidence="1">
    <name type="scientific">termite gut metagenome</name>
    <dbReference type="NCBI Taxonomy" id="433724"/>
    <lineage>
        <taxon>unclassified sequences</taxon>
        <taxon>metagenomes</taxon>
        <taxon>organismal metagenomes</taxon>
    </lineage>
</organism>
<name>A0A5J4S4P2_9ZZZZ</name>
<accession>A0A5J4S4P2</accession>
<reference evidence="1" key="1">
    <citation type="submission" date="2019-03" db="EMBL/GenBank/DDBJ databases">
        <title>Single cell metagenomics reveals metabolic interactions within the superorganism composed of flagellate Streblomastix strix and complex community of Bacteroidetes bacteria on its surface.</title>
        <authorList>
            <person name="Treitli S.C."/>
            <person name="Kolisko M."/>
            <person name="Husnik F."/>
            <person name="Keeling P."/>
            <person name="Hampl V."/>
        </authorList>
    </citation>
    <scope>NUCLEOTIDE SEQUENCE</scope>
    <source>
        <strain evidence="1">STM</strain>
    </source>
</reference>
<proteinExistence type="predicted"/>
<protein>
    <submittedName>
        <fullName evidence="1">Uncharacterized protein</fullName>
    </submittedName>
</protein>
<evidence type="ECO:0000313" key="1">
    <source>
        <dbReference type="EMBL" id="KAA6340320.1"/>
    </source>
</evidence>
<dbReference type="AlphaFoldDB" id="A0A5J4S4P2"/>